<accession>A0A1R0XBH0</accession>
<comment type="caution">
    <text evidence="2">The sequence shown here is derived from an EMBL/GenBank/DDBJ whole genome shotgun (WGS) entry which is preliminary data.</text>
</comment>
<evidence type="ECO:0000313" key="3">
    <source>
        <dbReference type="Proteomes" id="UP000187465"/>
    </source>
</evidence>
<dbReference type="NCBIfam" id="NF047498">
    <property type="entry name" value="LIC_12616_fam"/>
    <property type="match status" value="1"/>
</dbReference>
<sequence>MLPVRKIRVTIKQGIEDALSIPVIPMNSGGDIPDGDFITYHLVGGFKPVGGQPVITQQSEQSYRRETVTFTVSFNVYADTEDDCLVNAMRARDWFKSDGHELLKDKLDVIVIEIGEIQNRDINIGEEWERRQGFDVEFRATDVVITDMSGWIETAPTTKE</sequence>
<evidence type="ECO:0000259" key="1">
    <source>
        <dbReference type="Pfam" id="PF23961"/>
    </source>
</evidence>
<protein>
    <recommendedName>
        <fullName evidence="1">Phage neck terminator protein gp12-like domain-containing protein</fullName>
    </recommendedName>
</protein>
<proteinExistence type="predicted"/>
<dbReference type="RefSeq" id="WP_036681189.1">
    <property type="nucleotide sequence ID" value="NZ_MKQP01000018.1"/>
</dbReference>
<dbReference type="Pfam" id="PF23961">
    <property type="entry name" value="Phage_tail_terminator_9"/>
    <property type="match status" value="1"/>
</dbReference>
<gene>
    <name evidence="2" type="ORF">BJP51_16735</name>
</gene>
<evidence type="ECO:0000313" key="2">
    <source>
        <dbReference type="EMBL" id="OMD32222.1"/>
    </source>
</evidence>
<dbReference type="InterPro" id="IPR057087">
    <property type="entry name" value="Gp12-like"/>
</dbReference>
<name>A0A1R0XBH0_9BACL</name>
<reference evidence="2 3" key="1">
    <citation type="submission" date="2016-10" db="EMBL/GenBank/DDBJ databases">
        <title>Paenibacillus species isolates.</title>
        <authorList>
            <person name="Beno S.M."/>
        </authorList>
    </citation>
    <scope>NUCLEOTIDE SEQUENCE [LARGE SCALE GENOMIC DNA]</scope>
    <source>
        <strain evidence="2 3">FSL H7-0604</strain>
    </source>
</reference>
<dbReference type="Proteomes" id="UP000187465">
    <property type="component" value="Unassembled WGS sequence"/>
</dbReference>
<dbReference type="EMBL" id="MKQP01000018">
    <property type="protein sequence ID" value="OMD32222.1"/>
    <property type="molecule type" value="Genomic_DNA"/>
</dbReference>
<feature type="domain" description="Phage neck terminator protein gp12-like" evidence="1">
    <location>
        <begin position="12"/>
        <end position="155"/>
    </location>
</feature>
<dbReference type="AlphaFoldDB" id="A0A1R0XBH0"/>
<organism evidence="2 3">
    <name type="scientific">Paenibacillus odorifer</name>
    <dbReference type="NCBI Taxonomy" id="189426"/>
    <lineage>
        <taxon>Bacteria</taxon>
        <taxon>Bacillati</taxon>
        <taxon>Bacillota</taxon>
        <taxon>Bacilli</taxon>
        <taxon>Bacillales</taxon>
        <taxon>Paenibacillaceae</taxon>
        <taxon>Paenibacillus</taxon>
    </lineage>
</organism>